<feature type="chain" id="PRO_5023316464" description="Phosphatidylserine decarboxylase alpha chain" evidence="12">
    <location>
        <begin position="259"/>
        <end position="295"/>
    </location>
</feature>
<comment type="PTM">
    <text evidence="12">Is synthesized initially as an inactive proenzyme. Formation of the active enzyme involves a self-maturation process in which the active site pyruvoyl group is generated from an internal serine residue via an autocatalytic post-translational modification. Two non-identical subunits are generated from the proenzyme in this reaction, and the pyruvate is formed at the N-terminus of the alpha chain, which is derived from the carboxyl end of the proenzyme. The autoendoproteolytic cleavage occurs by a canonical serine protease mechanism, in which the side chain hydroxyl group of the serine supplies its oxygen atom to form the C-terminus of the beta chain, while the remainder of the serine residue undergoes an oxidative deamination to produce ammonia and the pyruvoyl prosthetic group on the alpha chain. During this reaction, the Ser that is part of the protease active site of the proenzyme becomes the pyruvoyl prosthetic group, which constitutes an essential element of the active site of the mature decarboxylase.</text>
</comment>
<dbReference type="InterPro" id="IPR003817">
    <property type="entry name" value="PS_Dcarbxylase"/>
</dbReference>
<dbReference type="GO" id="GO:0006646">
    <property type="term" value="P:phosphatidylethanolamine biosynthetic process"/>
    <property type="evidence" value="ECO:0007669"/>
    <property type="project" value="UniProtKB-UniRule"/>
</dbReference>
<evidence type="ECO:0000256" key="4">
    <source>
        <dbReference type="ARBA" id="ARBA00022793"/>
    </source>
</evidence>
<keyword evidence="5 12" id="KW-0443">Lipid metabolism</keyword>
<dbReference type="InterPro" id="IPR033178">
    <property type="entry name" value="PSD_type1_pro"/>
</dbReference>
<organism evidence="13 14">
    <name type="scientific">Saccharobesus litoralis</name>
    <dbReference type="NCBI Taxonomy" id="2172099"/>
    <lineage>
        <taxon>Bacteria</taxon>
        <taxon>Pseudomonadati</taxon>
        <taxon>Pseudomonadota</taxon>
        <taxon>Gammaproteobacteria</taxon>
        <taxon>Alteromonadales</taxon>
        <taxon>Alteromonadaceae</taxon>
        <taxon>Saccharobesus</taxon>
    </lineage>
</organism>
<evidence type="ECO:0000256" key="7">
    <source>
        <dbReference type="ARBA" id="ARBA00023145"/>
    </source>
</evidence>
<dbReference type="OrthoDB" id="9802030at2"/>
<reference evidence="13 14" key="1">
    <citation type="submission" date="2018-01" db="EMBL/GenBank/DDBJ databases">
        <title>Genome sequence of a Cantenovulum-like bacteria.</title>
        <authorList>
            <person name="Tan W.R."/>
            <person name="Lau N.-S."/>
            <person name="Go F."/>
            <person name="Amirul A.-A.A."/>
        </authorList>
    </citation>
    <scope>NUCLEOTIDE SEQUENCE [LARGE SCALE GENOMIC DNA]</scope>
    <source>
        <strain evidence="13 14">CCB-QB4</strain>
    </source>
</reference>
<feature type="site" description="Cleavage (non-hydrolytic); by autocatalysis" evidence="12">
    <location>
        <begin position="258"/>
        <end position="259"/>
    </location>
</feature>
<dbReference type="GO" id="GO:0005886">
    <property type="term" value="C:plasma membrane"/>
    <property type="evidence" value="ECO:0007669"/>
    <property type="project" value="UniProtKB-SubCell"/>
</dbReference>
<keyword evidence="3 12" id="KW-0444">Lipid biosynthesis</keyword>
<dbReference type="PANTHER" id="PTHR10067">
    <property type="entry name" value="PHOSPHATIDYLSERINE DECARBOXYLASE"/>
    <property type="match status" value="1"/>
</dbReference>
<protein>
    <recommendedName>
        <fullName evidence="12">Phosphatidylserine decarboxylase proenzyme</fullName>
        <ecNumber evidence="12">4.1.1.65</ecNumber>
    </recommendedName>
    <component>
        <recommendedName>
            <fullName evidence="12">Phosphatidylserine decarboxylase alpha chain</fullName>
        </recommendedName>
    </component>
    <component>
        <recommendedName>
            <fullName evidence="12">Phosphatidylserine decarboxylase beta chain</fullName>
        </recommendedName>
    </component>
</protein>
<dbReference type="GO" id="GO:0004609">
    <property type="term" value="F:phosphatidylserine decarboxylase activity"/>
    <property type="evidence" value="ECO:0007669"/>
    <property type="project" value="UniProtKB-UniRule"/>
</dbReference>
<evidence type="ECO:0000256" key="2">
    <source>
        <dbReference type="ARBA" id="ARBA00022475"/>
    </source>
</evidence>
<keyword evidence="10 12" id="KW-1208">Phospholipid metabolism</keyword>
<evidence type="ECO:0000256" key="10">
    <source>
        <dbReference type="ARBA" id="ARBA00023264"/>
    </source>
</evidence>
<keyword evidence="8 12" id="KW-0594">Phospholipid biosynthesis</keyword>
<keyword evidence="14" id="KW-1185">Reference proteome</keyword>
<feature type="active site" description="Charge relay system; for autoendoproteolytic cleavage activity" evidence="12">
    <location>
        <position position="155"/>
    </location>
</feature>
<comment type="pathway">
    <text evidence="12">Phospholipid metabolism; phosphatidylethanolamine biosynthesis; phosphatidylethanolamine from CDP-diacylglycerol: step 2/2.</text>
</comment>
<keyword evidence="6 12" id="KW-0472">Membrane</keyword>
<keyword evidence="4 12" id="KW-0210">Decarboxylase</keyword>
<evidence type="ECO:0000256" key="6">
    <source>
        <dbReference type="ARBA" id="ARBA00023136"/>
    </source>
</evidence>
<evidence type="ECO:0000313" key="13">
    <source>
        <dbReference type="EMBL" id="AWB68608.1"/>
    </source>
</evidence>
<evidence type="ECO:0000256" key="1">
    <source>
        <dbReference type="ARBA" id="ARBA00005189"/>
    </source>
</evidence>
<feature type="active site" description="Charge relay system; for autoendoproteolytic cleavage activity" evidence="12">
    <location>
        <position position="259"/>
    </location>
</feature>
<comment type="cofactor">
    <cofactor evidence="12">
        <name>pyruvate</name>
        <dbReference type="ChEBI" id="CHEBI:15361"/>
    </cofactor>
    <text evidence="12">Binds 1 pyruvoyl group covalently per subunit.</text>
</comment>
<comment type="pathway">
    <text evidence="1">Lipid metabolism.</text>
</comment>
<evidence type="ECO:0000256" key="3">
    <source>
        <dbReference type="ARBA" id="ARBA00022516"/>
    </source>
</evidence>
<keyword evidence="2 12" id="KW-1003">Cell membrane</keyword>
<keyword evidence="11 12" id="KW-0670">Pyruvate</keyword>
<proteinExistence type="inferred from homology"/>
<comment type="subunit">
    <text evidence="12">Heterodimer of a large membrane-associated beta subunit and a small pyruvoyl-containing alpha subunit.</text>
</comment>
<dbReference type="KEGG" id="cate:C2869_20375"/>
<comment type="catalytic activity">
    <reaction evidence="12">
        <text>a 1,2-diacyl-sn-glycero-3-phospho-L-serine + H(+) = a 1,2-diacyl-sn-glycero-3-phosphoethanolamine + CO2</text>
        <dbReference type="Rhea" id="RHEA:20828"/>
        <dbReference type="ChEBI" id="CHEBI:15378"/>
        <dbReference type="ChEBI" id="CHEBI:16526"/>
        <dbReference type="ChEBI" id="CHEBI:57262"/>
        <dbReference type="ChEBI" id="CHEBI:64612"/>
        <dbReference type="EC" id="4.1.1.65"/>
    </reaction>
</comment>
<dbReference type="EMBL" id="CP026604">
    <property type="protein sequence ID" value="AWB68608.1"/>
    <property type="molecule type" value="Genomic_DNA"/>
</dbReference>
<feature type="modified residue" description="Pyruvic acid (Ser); by autocatalysis" evidence="12">
    <location>
        <position position="259"/>
    </location>
</feature>
<dbReference type="Proteomes" id="UP000244441">
    <property type="component" value="Chromosome"/>
</dbReference>
<sequence length="295" mass="32396">MKKESFPVSAEKFKVALQYCFPQHGLSRLVGWLAASNNRFISQTFINTFASSFGITLEEAERGEFTAYKSFNDFFTRTLKAEARPLDLDPKSFVSPVDGAVSQQGDVESGTIVQAKGHNYSVATLLGGDPLLAEPFEGGKFTTIYLSPRDYHRIHMPVTGTLTKMTYVPGKLFSVNPATTRHVPGLFARNERLVCHFDTAFGEMVMVLVGATIVAAIETVWAGQVTPPTGKNTFTWHYKGDKAITLDKGQEMGLFKLGSTVIMLMPKNAVAFDENYQAESVVRMGARIGSLTENA</sequence>
<evidence type="ECO:0000313" key="14">
    <source>
        <dbReference type="Proteomes" id="UP000244441"/>
    </source>
</evidence>
<dbReference type="Pfam" id="PF02666">
    <property type="entry name" value="PS_Dcarbxylase"/>
    <property type="match status" value="1"/>
</dbReference>
<dbReference type="NCBIfam" id="TIGR00163">
    <property type="entry name" value="PS_decarb"/>
    <property type="match status" value="1"/>
</dbReference>
<keyword evidence="9 12" id="KW-0456">Lyase</keyword>
<comment type="similarity">
    <text evidence="12">Belongs to the phosphatidylserine decarboxylase family. PSD-B subfamily. Prokaryotic type I sub-subfamily.</text>
</comment>
<keyword evidence="7 12" id="KW-0865">Zymogen</keyword>
<name>A0A2S0VWL5_9ALTE</name>
<evidence type="ECO:0000256" key="5">
    <source>
        <dbReference type="ARBA" id="ARBA00023098"/>
    </source>
</evidence>
<accession>A0A2S0VWL5</accession>
<comment type="subcellular location">
    <subcellularLocation>
        <location evidence="12">Cell membrane</location>
        <topology evidence="12">Peripheral membrane protein</topology>
    </subcellularLocation>
</comment>
<dbReference type="EC" id="4.1.1.65" evidence="12"/>
<evidence type="ECO:0000256" key="12">
    <source>
        <dbReference type="HAMAP-Rule" id="MF_00662"/>
    </source>
</evidence>
<dbReference type="AlphaFoldDB" id="A0A2S0VWL5"/>
<comment type="function">
    <text evidence="12">Catalyzes the formation of phosphatidylethanolamine (PtdEtn) from phosphatidylserine (PtdSer).</text>
</comment>
<feature type="active site" description="Charge relay system; for autoendoproteolytic cleavage activity" evidence="12">
    <location>
        <position position="98"/>
    </location>
</feature>
<feature type="active site" description="Schiff-base intermediate with substrate; via pyruvic acid; for decarboxylase activity" evidence="12">
    <location>
        <position position="259"/>
    </location>
</feature>
<evidence type="ECO:0000256" key="9">
    <source>
        <dbReference type="ARBA" id="ARBA00023239"/>
    </source>
</evidence>
<feature type="chain" id="PRO_5023316463" description="Phosphatidylserine decarboxylase beta chain" evidence="12">
    <location>
        <begin position="1"/>
        <end position="258"/>
    </location>
</feature>
<dbReference type="UniPathway" id="UPA00558">
    <property type="reaction ID" value="UER00616"/>
</dbReference>
<evidence type="ECO:0000256" key="8">
    <source>
        <dbReference type="ARBA" id="ARBA00023209"/>
    </source>
</evidence>
<dbReference type="PANTHER" id="PTHR10067:SF6">
    <property type="entry name" value="PHOSPHATIDYLSERINE DECARBOXYLASE PROENZYME, MITOCHONDRIAL"/>
    <property type="match status" value="1"/>
</dbReference>
<gene>
    <name evidence="12 13" type="primary">psd</name>
    <name evidence="13" type="ORF">C2869_20375</name>
</gene>
<dbReference type="InterPro" id="IPR033177">
    <property type="entry name" value="PSD-B"/>
</dbReference>
<dbReference type="HAMAP" id="MF_00662">
    <property type="entry name" value="PS_decarb_PSD_B_type1"/>
    <property type="match status" value="1"/>
</dbReference>
<evidence type="ECO:0000256" key="11">
    <source>
        <dbReference type="ARBA" id="ARBA00023317"/>
    </source>
</evidence>